<dbReference type="InParanoid" id="A0A1E7ES13"/>
<evidence type="ECO:0000256" key="1">
    <source>
        <dbReference type="SAM" id="MobiDB-lite"/>
    </source>
</evidence>
<accession>A0A1E7ES13</accession>
<proteinExistence type="predicted"/>
<feature type="compositionally biased region" description="Pro residues" evidence="1">
    <location>
        <begin position="1"/>
        <end position="11"/>
    </location>
</feature>
<dbReference type="AlphaFoldDB" id="A0A1E7ES13"/>
<evidence type="ECO:0000313" key="2">
    <source>
        <dbReference type="EMBL" id="OEU08662.1"/>
    </source>
</evidence>
<sequence>MPQERPLPSPSPSTASSSKSQTYDYRVYHATTKENAESIIKENRFRLPTQKDAIERGLKLGAAVYFGVNPNYCLKEALNTLLETESRLLRQNNSIGLLSNADKIQIQNERLVCLEVDIELINGTLSIFSFGNYHDGQSGKQHWPLLDHHTFKSATTPKQPLLPNGDEPPESTSRLSSGKWDEATERLTADYLQTYYGIDALTINEETEHSFELAIYELDCIVNIQQWNINTKNTKNTNTKQ</sequence>
<gene>
    <name evidence="2" type="ORF">FRACYDRAFT_249562</name>
</gene>
<dbReference type="OrthoDB" id="10598154at2759"/>
<keyword evidence="3" id="KW-1185">Reference proteome</keyword>
<reference evidence="2 3" key="1">
    <citation type="submission" date="2016-09" db="EMBL/GenBank/DDBJ databases">
        <title>Extensive genetic diversity and differential bi-allelic expression allows diatom success in the polar Southern Ocean.</title>
        <authorList>
            <consortium name="DOE Joint Genome Institute"/>
            <person name="Mock T."/>
            <person name="Otillar R.P."/>
            <person name="Strauss J."/>
            <person name="Dupont C."/>
            <person name="Frickenhaus S."/>
            <person name="Maumus F."/>
            <person name="Mcmullan M."/>
            <person name="Sanges R."/>
            <person name="Schmutz J."/>
            <person name="Toseland A."/>
            <person name="Valas R."/>
            <person name="Veluchamy A."/>
            <person name="Ward B.J."/>
            <person name="Allen A."/>
            <person name="Barry K."/>
            <person name="Falciatore A."/>
            <person name="Ferrante M."/>
            <person name="Fortunato A.E."/>
            <person name="Gloeckner G."/>
            <person name="Gruber A."/>
            <person name="Hipkin R."/>
            <person name="Janech M."/>
            <person name="Kroth P."/>
            <person name="Leese F."/>
            <person name="Lindquist E."/>
            <person name="Lyon B.R."/>
            <person name="Martin J."/>
            <person name="Mayer C."/>
            <person name="Parker M."/>
            <person name="Quesneville H."/>
            <person name="Raymond J."/>
            <person name="Uhlig C."/>
            <person name="Valentin K.U."/>
            <person name="Worden A.Z."/>
            <person name="Armbrust E.V."/>
            <person name="Bowler C."/>
            <person name="Green B."/>
            <person name="Moulton V."/>
            <person name="Van Oosterhout C."/>
            <person name="Grigoriev I."/>
        </authorList>
    </citation>
    <scope>NUCLEOTIDE SEQUENCE [LARGE SCALE GENOMIC DNA]</scope>
    <source>
        <strain evidence="2 3">CCMP1102</strain>
    </source>
</reference>
<dbReference type="KEGG" id="fcy:FRACYDRAFT_249562"/>
<protein>
    <submittedName>
        <fullName evidence="2">Uncharacterized protein</fullName>
    </submittedName>
</protein>
<dbReference type="EMBL" id="KV784379">
    <property type="protein sequence ID" value="OEU08662.1"/>
    <property type="molecule type" value="Genomic_DNA"/>
</dbReference>
<feature type="region of interest" description="Disordered" evidence="1">
    <location>
        <begin position="1"/>
        <end position="22"/>
    </location>
</feature>
<evidence type="ECO:0000313" key="3">
    <source>
        <dbReference type="Proteomes" id="UP000095751"/>
    </source>
</evidence>
<dbReference type="Proteomes" id="UP000095751">
    <property type="component" value="Unassembled WGS sequence"/>
</dbReference>
<name>A0A1E7ES13_9STRA</name>
<feature type="region of interest" description="Disordered" evidence="1">
    <location>
        <begin position="154"/>
        <end position="179"/>
    </location>
</feature>
<organism evidence="2 3">
    <name type="scientific">Fragilariopsis cylindrus CCMP1102</name>
    <dbReference type="NCBI Taxonomy" id="635003"/>
    <lineage>
        <taxon>Eukaryota</taxon>
        <taxon>Sar</taxon>
        <taxon>Stramenopiles</taxon>
        <taxon>Ochrophyta</taxon>
        <taxon>Bacillariophyta</taxon>
        <taxon>Bacillariophyceae</taxon>
        <taxon>Bacillariophycidae</taxon>
        <taxon>Bacillariales</taxon>
        <taxon>Bacillariaceae</taxon>
        <taxon>Fragilariopsis</taxon>
    </lineage>
</organism>